<evidence type="ECO:0000313" key="2">
    <source>
        <dbReference type="EMBL" id="CEM45294.1"/>
    </source>
</evidence>
<dbReference type="Gene3D" id="1.20.1530.20">
    <property type="match status" value="1"/>
</dbReference>
<accession>A0A0G4HM92</accession>
<gene>
    <name evidence="2" type="ORF">Cvel_29028</name>
</gene>
<organism evidence="2">
    <name type="scientific">Chromera velia CCMP2878</name>
    <dbReference type="NCBI Taxonomy" id="1169474"/>
    <lineage>
        <taxon>Eukaryota</taxon>
        <taxon>Sar</taxon>
        <taxon>Alveolata</taxon>
        <taxon>Colpodellida</taxon>
        <taxon>Chromeraceae</taxon>
        <taxon>Chromera</taxon>
    </lineage>
</organism>
<dbReference type="VEuPathDB" id="CryptoDB:Cvel_29028"/>
<feature type="compositionally biased region" description="Pro residues" evidence="1">
    <location>
        <begin position="116"/>
        <end position="129"/>
    </location>
</feature>
<dbReference type="InterPro" id="IPR038770">
    <property type="entry name" value="Na+/solute_symporter_sf"/>
</dbReference>
<proteinExistence type="predicted"/>
<reference evidence="2" key="1">
    <citation type="submission" date="2014-11" db="EMBL/GenBank/DDBJ databases">
        <authorList>
            <person name="Otto D Thomas"/>
            <person name="Naeem Raeece"/>
        </authorList>
    </citation>
    <scope>NUCLEOTIDE SEQUENCE</scope>
</reference>
<name>A0A0G4HM92_9ALVE</name>
<evidence type="ECO:0000256" key="1">
    <source>
        <dbReference type="SAM" id="MobiDB-lite"/>
    </source>
</evidence>
<feature type="non-terminal residue" evidence="2">
    <location>
        <position position="1"/>
    </location>
</feature>
<feature type="region of interest" description="Disordered" evidence="1">
    <location>
        <begin position="72"/>
        <end position="129"/>
    </location>
</feature>
<protein>
    <submittedName>
        <fullName evidence="2">Uncharacterized protein</fullName>
    </submittedName>
</protein>
<dbReference type="AlphaFoldDB" id="A0A0G4HM92"/>
<dbReference type="EMBL" id="CDMZ01003148">
    <property type="protein sequence ID" value="CEM45294.1"/>
    <property type="molecule type" value="Genomic_DNA"/>
</dbReference>
<sequence length="129" mass="13938">VFCGFFSHRLCFEEFLTTAAIMNGRGEIAFLILQIAGGILTDDDRAATVWALILQCVTTPYMVRLAAMNAARSKVGSAQSRRKEKKVGVEEKETNANGTNGDGKSFRVNGDATHDSPPPQILPITPAEP</sequence>